<dbReference type="GO" id="GO:0005576">
    <property type="term" value="C:extracellular region"/>
    <property type="evidence" value="ECO:0007669"/>
    <property type="project" value="UniProtKB-SubCell"/>
</dbReference>
<feature type="chain" id="PRO_5002155837" evidence="6">
    <location>
        <begin position="18"/>
        <end position="232"/>
    </location>
</feature>
<feature type="signal peptide" evidence="6">
    <location>
        <begin position="1"/>
        <end position="17"/>
    </location>
</feature>
<evidence type="ECO:0000256" key="2">
    <source>
        <dbReference type="ARBA" id="ARBA00005679"/>
    </source>
</evidence>
<gene>
    <name evidence="7" type="ORF">M378DRAFT_68203</name>
</gene>
<accession>A0A0C2T2K9</accession>
<evidence type="ECO:0000256" key="3">
    <source>
        <dbReference type="ARBA" id="ARBA00022525"/>
    </source>
</evidence>
<evidence type="ECO:0000256" key="6">
    <source>
        <dbReference type="SAM" id="SignalP"/>
    </source>
</evidence>
<dbReference type="EMBL" id="KN818224">
    <property type="protein sequence ID" value="KIL70070.1"/>
    <property type="molecule type" value="Genomic_DNA"/>
</dbReference>
<dbReference type="Pfam" id="PF03227">
    <property type="entry name" value="GILT"/>
    <property type="match status" value="1"/>
</dbReference>
<dbReference type="GO" id="GO:0016671">
    <property type="term" value="F:oxidoreductase activity, acting on a sulfur group of donors, disulfide as acceptor"/>
    <property type="evidence" value="ECO:0007669"/>
    <property type="project" value="InterPro"/>
</dbReference>
<keyword evidence="3" id="KW-0964">Secreted</keyword>
<evidence type="ECO:0000313" key="7">
    <source>
        <dbReference type="EMBL" id="KIL70070.1"/>
    </source>
</evidence>
<organism evidence="7 8">
    <name type="scientific">Amanita muscaria (strain Koide BX008)</name>
    <dbReference type="NCBI Taxonomy" id="946122"/>
    <lineage>
        <taxon>Eukaryota</taxon>
        <taxon>Fungi</taxon>
        <taxon>Dikarya</taxon>
        <taxon>Basidiomycota</taxon>
        <taxon>Agaricomycotina</taxon>
        <taxon>Agaricomycetes</taxon>
        <taxon>Agaricomycetidae</taxon>
        <taxon>Agaricales</taxon>
        <taxon>Pluteineae</taxon>
        <taxon>Amanitaceae</taxon>
        <taxon>Amanita</taxon>
    </lineage>
</organism>
<evidence type="ECO:0000256" key="4">
    <source>
        <dbReference type="ARBA" id="ARBA00022729"/>
    </source>
</evidence>
<dbReference type="InParanoid" id="A0A0C2T2K9"/>
<dbReference type="Proteomes" id="UP000054549">
    <property type="component" value="Unassembled WGS sequence"/>
</dbReference>
<comment type="subcellular location">
    <subcellularLocation>
        <location evidence="1">Secreted</location>
    </subcellularLocation>
</comment>
<dbReference type="InterPro" id="IPR004911">
    <property type="entry name" value="Interferon-induced_GILT"/>
</dbReference>
<evidence type="ECO:0000313" key="8">
    <source>
        <dbReference type="Proteomes" id="UP000054549"/>
    </source>
</evidence>
<dbReference type="STRING" id="946122.A0A0C2T2K9"/>
<dbReference type="AlphaFoldDB" id="A0A0C2T2K9"/>
<reference evidence="7 8" key="1">
    <citation type="submission" date="2014-04" db="EMBL/GenBank/DDBJ databases">
        <title>Evolutionary Origins and Diversification of the Mycorrhizal Mutualists.</title>
        <authorList>
            <consortium name="DOE Joint Genome Institute"/>
            <consortium name="Mycorrhizal Genomics Consortium"/>
            <person name="Kohler A."/>
            <person name="Kuo A."/>
            <person name="Nagy L.G."/>
            <person name="Floudas D."/>
            <person name="Copeland A."/>
            <person name="Barry K.W."/>
            <person name="Cichocki N."/>
            <person name="Veneault-Fourrey C."/>
            <person name="LaButti K."/>
            <person name="Lindquist E.A."/>
            <person name="Lipzen A."/>
            <person name="Lundell T."/>
            <person name="Morin E."/>
            <person name="Murat C."/>
            <person name="Riley R."/>
            <person name="Ohm R."/>
            <person name="Sun H."/>
            <person name="Tunlid A."/>
            <person name="Henrissat B."/>
            <person name="Grigoriev I.V."/>
            <person name="Hibbett D.S."/>
            <person name="Martin F."/>
        </authorList>
    </citation>
    <scope>NUCLEOTIDE SEQUENCE [LARGE SCALE GENOMIC DNA]</scope>
    <source>
        <strain evidence="7 8">Koide BX008</strain>
    </source>
</reference>
<evidence type="ECO:0000256" key="1">
    <source>
        <dbReference type="ARBA" id="ARBA00004613"/>
    </source>
</evidence>
<sequence length="232" mass="25535">MIHRLIFLSLLIVSVIASRLPPLTVQDGAQHTDHADVKVPVELGVMSRCPDAIFCETMFDRVLQQVKDKVTLSMRYIAKLDPSEPTFGVECMHGPEECAGNVQQLCVAKHASQSHWWEFVQCQNFGGREHVGQPSLALKCARAVGIDWENSGVGQCAGLDGSGTGAEGVKLLQDSVALTKKLGIKKSCTIIIDGKKVCIHDGKWKKCYNGHSVKDFVRQINEAYDRLNYGQV</sequence>
<dbReference type="OrthoDB" id="958254at2759"/>
<protein>
    <submittedName>
        <fullName evidence="7">Uncharacterized protein</fullName>
    </submittedName>
</protein>
<proteinExistence type="inferred from homology"/>
<dbReference type="PANTHER" id="PTHR13234">
    <property type="entry name" value="GAMMA-INTERFERON INDUCIBLE LYSOSOMAL THIOL REDUCTASE GILT"/>
    <property type="match status" value="1"/>
</dbReference>
<dbReference type="HOGENOM" id="CLU_072148_2_1_1"/>
<dbReference type="PANTHER" id="PTHR13234:SF8">
    <property type="entry name" value="GAMMA-INTERFERON-INDUCIBLE LYSOSOMAL THIOL REDUCTASE"/>
    <property type="match status" value="1"/>
</dbReference>
<keyword evidence="5" id="KW-0325">Glycoprotein</keyword>
<keyword evidence="8" id="KW-1185">Reference proteome</keyword>
<comment type="similarity">
    <text evidence="2">Belongs to the GILT family.</text>
</comment>
<keyword evidence="4 6" id="KW-0732">Signal</keyword>
<name>A0A0C2T2K9_AMAMK</name>
<evidence type="ECO:0000256" key="5">
    <source>
        <dbReference type="ARBA" id="ARBA00023180"/>
    </source>
</evidence>